<comment type="caution">
    <text evidence="2">The sequence shown here is derived from an EMBL/GenBank/DDBJ whole genome shotgun (WGS) entry which is preliminary data.</text>
</comment>
<name>A0A737NVG5_SALHO</name>
<keyword evidence="1" id="KW-0812">Transmembrane</keyword>
<reference evidence="2" key="2">
    <citation type="submission" date="2018-07" db="EMBL/GenBank/DDBJ databases">
        <authorList>
            <consortium name="NCBI Pathogen Detection Project"/>
        </authorList>
    </citation>
    <scope>NUCLEOTIDE SEQUENCE</scope>
    <source>
        <strain evidence="2">6221-69</strain>
    </source>
</reference>
<feature type="transmembrane region" description="Helical" evidence="1">
    <location>
        <begin position="83"/>
        <end position="102"/>
    </location>
</feature>
<organism evidence="2">
    <name type="scientific">Salmonella enterica subsp. houtenae serovar 44:z4,z24:-</name>
    <dbReference type="NCBI Taxonomy" id="1967610"/>
    <lineage>
        <taxon>Bacteria</taxon>
        <taxon>Pseudomonadati</taxon>
        <taxon>Pseudomonadota</taxon>
        <taxon>Gammaproteobacteria</taxon>
        <taxon>Enterobacterales</taxon>
        <taxon>Enterobacteriaceae</taxon>
        <taxon>Salmonella</taxon>
    </lineage>
</organism>
<evidence type="ECO:0000256" key="1">
    <source>
        <dbReference type="SAM" id="Phobius"/>
    </source>
</evidence>
<proteinExistence type="predicted"/>
<dbReference type="AlphaFoldDB" id="A0A737NVG5"/>
<evidence type="ECO:0000313" key="2">
    <source>
        <dbReference type="EMBL" id="HAE8353058.1"/>
    </source>
</evidence>
<keyword evidence="1" id="KW-0472">Membrane</keyword>
<dbReference type="EMBL" id="DAATFQ010000027">
    <property type="protein sequence ID" value="HAE8353058.1"/>
    <property type="molecule type" value="Genomic_DNA"/>
</dbReference>
<accession>A0A737NVG5</accession>
<reference evidence="2" key="1">
    <citation type="journal article" date="2018" name="Genome Biol.">
        <title>SKESA: strategic k-mer extension for scrupulous assemblies.</title>
        <authorList>
            <person name="Souvorov A."/>
            <person name="Agarwala R."/>
            <person name="Lipman D.J."/>
        </authorList>
    </citation>
    <scope>NUCLEOTIDE SEQUENCE</scope>
    <source>
        <strain evidence="2">6221-69</strain>
    </source>
</reference>
<feature type="transmembrane region" description="Helical" evidence="1">
    <location>
        <begin position="139"/>
        <end position="164"/>
    </location>
</feature>
<keyword evidence="1" id="KW-1133">Transmembrane helix</keyword>
<protein>
    <submittedName>
        <fullName evidence="2">Uncharacterized protein</fullName>
    </submittedName>
</protein>
<gene>
    <name evidence="2" type="ORF">GND53_003891</name>
</gene>
<sequence length="174" mass="19599">MNTEHKYQTSVEKLDSTLHLLCKSGCLEGREDIVLFLIQQGYQVERISGSSISVITPQNEKYCLSGKLYSTGNSKSVNKLQNYLWALFWVCMVAGFVSRFLWMAVFDAITSPAQNEFWLFLPEVVRTDLNMWGYLVPPVFISVALTALVVSILAGIIRIMSMFLNGYLPLKGGK</sequence>